<sequence length="51" mass="6121">MFHMKSNRESSGEKNEKRQNPLEMEQAPYQKILFEKKYRECLSEVNKGESL</sequence>
<proteinExistence type="predicted"/>
<dbReference type="Proteomes" id="UP001420932">
    <property type="component" value="Unassembled WGS sequence"/>
</dbReference>
<reference evidence="2 3" key="1">
    <citation type="submission" date="2024-01" db="EMBL/GenBank/DDBJ databases">
        <title>Genome assemblies of Stephania.</title>
        <authorList>
            <person name="Yang L."/>
        </authorList>
    </citation>
    <scope>NUCLEOTIDE SEQUENCE [LARGE SCALE GENOMIC DNA]</scope>
    <source>
        <strain evidence="2">YNDBR</strain>
        <tissue evidence="2">Leaf</tissue>
    </source>
</reference>
<dbReference type="AlphaFoldDB" id="A0AAP0J5X2"/>
<evidence type="ECO:0000313" key="3">
    <source>
        <dbReference type="Proteomes" id="UP001420932"/>
    </source>
</evidence>
<protein>
    <submittedName>
        <fullName evidence="2">Uncharacterized protein</fullName>
    </submittedName>
</protein>
<feature type="region of interest" description="Disordered" evidence="1">
    <location>
        <begin position="1"/>
        <end position="26"/>
    </location>
</feature>
<gene>
    <name evidence="2" type="ORF">Syun_016881</name>
</gene>
<evidence type="ECO:0000313" key="2">
    <source>
        <dbReference type="EMBL" id="KAK9128084.1"/>
    </source>
</evidence>
<evidence type="ECO:0000256" key="1">
    <source>
        <dbReference type="SAM" id="MobiDB-lite"/>
    </source>
</evidence>
<comment type="caution">
    <text evidence="2">The sequence shown here is derived from an EMBL/GenBank/DDBJ whole genome shotgun (WGS) entry which is preliminary data.</text>
</comment>
<feature type="compositionally biased region" description="Basic and acidic residues" evidence="1">
    <location>
        <begin position="1"/>
        <end position="20"/>
    </location>
</feature>
<dbReference type="EMBL" id="JBBNAF010000007">
    <property type="protein sequence ID" value="KAK9128084.1"/>
    <property type="molecule type" value="Genomic_DNA"/>
</dbReference>
<organism evidence="2 3">
    <name type="scientific">Stephania yunnanensis</name>
    <dbReference type="NCBI Taxonomy" id="152371"/>
    <lineage>
        <taxon>Eukaryota</taxon>
        <taxon>Viridiplantae</taxon>
        <taxon>Streptophyta</taxon>
        <taxon>Embryophyta</taxon>
        <taxon>Tracheophyta</taxon>
        <taxon>Spermatophyta</taxon>
        <taxon>Magnoliopsida</taxon>
        <taxon>Ranunculales</taxon>
        <taxon>Menispermaceae</taxon>
        <taxon>Menispermoideae</taxon>
        <taxon>Cissampelideae</taxon>
        <taxon>Stephania</taxon>
    </lineage>
</organism>
<name>A0AAP0J5X2_9MAGN</name>
<keyword evidence="3" id="KW-1185">Reference proteome</keyword>
<accession>A0AAP0J5X2</accession>